<dbReference type="AlphaFoldDB" id="A0A101HSI4"/>
<comment type="caution">
    <text evidence="1">The sequence shown here is derived from an EMBL/GenBank/DDBJ whole genome shotgun (WGS) entry which is preliminary data.</text>
</comment>
<gene>
    <name evidence="1" type="ORF">XD94_0212</name>
</gene>
<evidence type="ECO:0000313" key="2">
    <source>
        <dbReference type="Proteomes" id="UP000054092"/>
    </source>
</evidence>
<reference evidence="2" key="1">
    <citation type="journal article" date="2015" name="MBio">
        <title>Genome-Resolved Metagenomic Analysis Reveals Roles for Candidate Phyla and Other Microbial Community Members in Biogeochemical Transformations in Oil Reservoirs.</title>
        <authorList>
            <person name="Hu P."/>
            <person name="Tom L."/>
            <person name="Singh A."/>
            <person name="Thomas B.C."/>
            <person name="Baker B.J."/>
            <person name="Piceno Y.M."/>
            <person name="Andersen G.L."/>
            <person name="Banfield J.F."/>
        </authorList>
    </citation>
    <scope>NUCLEOTIDE SEQUENCE [LARGE SCALE GENOMIC DNA]</scope>
</reference>
<name>A0A101HSI4_9BACT</name>
<organism evidence="1 2">
    <name type="scientific">Mesotoga prima</name>
    <dbReference type="NCBI Taxonomy" id="1184387"/>
    <lineage>
        <taxon>Bacteria</taxon>
        <taxon>Thermotogati</taxon>
        <taxon>Thermotogota</taxon>
        <taxon>Thermotogae</taxon>
        <taxon>Kosmotogales</taxon>
        <taxon>Kosmotogaceae</taxon>
        <taxon>Mesotoga</taxon>
    </lineage>
</organism>
<accession>A0A101HSI4</accession>
<sequence>MLSIATPGQPGTYRYGLVANKLGLSFEGNESRAIEAMKKALEEASKIPENQGRLVERAGK</sequence>
<dbReference type="Proteomes" id="UP000054092">
    <property type="component" value="Unassembled WGS sequence"/>
</dbReference>
<proteinExistence type="predicted"/>
<dbReference type="EMBL" id="LGGP01000020">
    <property type="protein sequence ID" value="KUK82019.1"/>
    <property type="molecule type" value="Genomic_DNA"/>
</dbReference>
<evidence type="ECO:0000313" key="1">
    <source>
        <dbReference type="EMBL" id="KUK82019.1"/>
    </source>
</evidence>
<protein>
    <submittedName>
        <fullName evidence="1">Solute binding protein-like protein</fullName>
    </submittedName>
</protein>
<dbReference type="PATRIC" id="fig|1184387.3.peg.510"/>